<dbReference type="VEuPathDB" id="CryptoDB:Cvel_12522"/>
<feature type="region of interest" description="Disordered" evidence="1">
    <location>
        <begin position="49"/>
        <end position="74"/>
    </location>
</feature>
<feature type="compositionally biased region" description="Polar residues" evidence="1">
    <location>
        <begin position="49"/>
        <end position="58"/>
    </location>
</feature>
<dbReference type="EMBL" id="CDMZ01005757">
    <property type="protein sequence ID" value="CEM54123.1"/>
    <property type="molecule type" value="Genomic_DNA"/>
</dbReference>
<organism evidence="2">
    <name type="scientific">Chromera velia CCMP2878</name>
    <dbReference type="NCBI Taxonomy" id="1169474"/>
    <lineage>
        <taxon>Eukaryota</taxon>
        <taxon>Sar</taxon>
        <taxon>Alveolata</taxon>
        <taxon>Colpodellida</taxon>
        <taxon>Chromeraceae</taxon>
        <taxon>Chromera</taxon>
    </lineage>
</organism>
<feature type="compositionally biased region" description="Basic and acidic residues" evidence="1">
    <location>
        <begin position="277"/>
        <end position="287"/>
    </location>
</feature>
<reference evidence="2" key="1">
    <citation type="submission" date="2014-11" db="EMBL/GenBank/DDBJ databases">
        <authorList>
            <person name="Otto D Thomas"/>
            <person name="Naeem Raeece"/>
        </authorList>
    </citation>
    <scope>NUCLEOTIDE SEQUENCE</scope>
</reference>
<name>A0A0G4IAF8_9ALVE</name>
<dbReference type="AlphaFoldDB" id="A0A0G4IAF8"/>
<feature type="region of interest" description="Disordered" evidence="1">
    <location>
        <begin position="390"/>
        <end position="422"/>
    </location>
</feature>
<feature type="region of interest" description="Disordered" evidence="1">
    <location>
        <begin position="492"/>
        <end position="527"/>
    </location>
</feature>
<gene>
    <name evidence="2" type="ORF">Cvel_12522</name>
</gene>
<evidence type="ECO:0000313" key="2">
    <source>
        <dbReference type="EMBL" id="CEM54123.1"/>
    </source>
</evidence>
<feature type="compositionally biased region" description="Polar residues" evidence="1">
    <location>
        <begin position="266"/>
        <end position="275"/>
    </location>
</feature>
<protein>
    <submittedName>
        <fullName evidence="2">Uncharacterized protein</fullName>
    </submittedName>
</protein>
<sequence>MKQVEDDVLSPAKLDLVIKKVVGQRSRMELEEFLDAMVLLASTKYGTVQQNHPQRSRGTGSGSAQPQQQPAPDPCSALVRLYEQHLSTFCATPLVALNADDPPQFIRVVLAALGGLYRLYLSYFSLEVNSHYQSPFAEIESEGLKGFAKFCTDFEIIPFLVSKPHVYACFREAVARPVAEEVSKAVHVPLPGRNFTFLRFVFALLGVAERVFPRDCDTTAFVRLIERMEASKAEHLNATPYPPQILKSSPAMPNFSPPSVAGGAQERQTGGNAAQNKKPEECERAELAEENLPWKSIESSLSKQDRTLMHQVFWSVDREFSLQTRRNVDASGLLGAVTFKFECGPPGPHAPLSMSGGYLSSVRAVPVAPGRSEKADPVEFTLSPCKPRSVAARPHTVQPERLTAPESGREKDAAAPVSERTAEDEELMMLPFSHKCALPLRVLDRPALSQVDADLIFIQMTTVKVHPKDTPTGASNGPGVFPRNPGFIRGKGPVSYSVDKSRPASSAVSCSAPGARQTGGPSSRRSKRHHMNFDAFVKACCEVAARVTDEASPVSALQAFVGRFLVPLSESLLEVRGHDVAAAAMLMADEGAVEILNRCQWGLERIFSHYAHFVSKERPVMHRLRGASARQPKTMMSLQAFNQ</sequence>
<proteinExistence type="predicted"/>
<evidence type="ECO:0000256" key="1">
    <source>
        <dbReference type="SAM" id="MobiDB-lite"/>
    </source>
</evidence>
<feature type="region of interest" description="Disordered" evidence="1">
    <location>
        <begin position="247"/>
        <end position="287"/>
    </location>
</feature>
<accession>A0A0G4IAF8</accession>